<dbReference type="Proteomes" id="UP000186313">
    <property type="component" value="Unassembled WGS sequence"/>
</dbReference>
<dbReference type="Pfam" id="PF22725">
    <property type="entry name" value="GFO_IDH_MocA_C3"/>
    <property type="match status" value="1"/>
</dbReference>
<dbReference type="Gene3D" id="3.30.360.10">
    <property type="entry name" value="Dihydrodipicolinate Reductase, domain 2"/>
    <property type="match status" value="1"/>
</dbReference>
<reference evidence="5 6" key="1">
    <citation type="submission" date="2016-09" db="EMBL/GenBank/DDBJ databases">
        <title>Genomic Taxonomy of the Vibrionaceae.</title>
        <authorList>
            <person name="Gonzalez-Castillo A."/>
            <person name="Gomez-Gil B."/>
            <person name="Enciso-Ibarra K."/>
        </authorList>
    </citation>
    <scope>NUCLEOTIDE SEQUENCE [LARGE SCALE GENOMIC DNA]</scope>
    <source>
        <strain evidence="4 5">CAIM 1902</strain>
        <strain evidence="3 6">CAIM 703</strain>
    </source>
</reference>
<sequence>MIRLAVIGTNWITDQFIDAALVSGKYQLAAIYSRSLSSAAQFAEKYSNLESQPRLFDDLQALASSDDIDVVYIASPNSLHAPQAMQMMRAGKHVICEKPLAANEKLAQQMFAVAEEHQVLLYEAFMSMHAPNFKLLQAQLEHIGPISKAFISYCQYSSRYPKYLAGENPNTFNPEFANGSIMDIGFYCLSSAVALFGEPQSVQAQAQLLKSGVDGSGSVLLNYDGFEVVLQHSKTSDSKLPSEIQGEQGVLQVEMISTGKKVTKIMRGQEPEDLTLEQHANPMFYETLDFAEQFYNNKMNPARKTRSLIVAKLLTEIRRQTGVVFPQDAI</sequence>
<accession>A0A1Q9HHU1</accession>
<name>A0A1Q9HHU1_9VIBR</name>
<dbReference type="Proteomes" id="UP000186039">
    <property type="component" value="Unassembled WGS sequence"/>
</dbReference>
<evidence type="ECO:0000313" key="3">
    <source>
        <dbReference type="EMBL" id="OLQ89697.1"/>
    </source>
</evidence>
<evidence type="ECO:0000313" key="4">
    <source>
        <dbReference type="EMBL" id="OLQ96571.1"/>
    </source>
</evidence>
<dbReference type="EMBL" id="MJMJ01000013">
    <property type="protein sequence ID" value="OLQ89697.1"/>
    <property type="molecule type" value="Genomic_DNA"/>
</dbReference>
<dbReference type="GO" id="GO:0000166">
    <property type="term" value="F:nucleotide binding"/>
    <property type="evidence" value="ECO:0007669"/>
    <property type="project" value="InterPro"/>
</dbReference>
<dbReference type="RefSeq" id="WP_075708774.1">
    <property type="nucleotide sequence ID" value="NZ_AP019655.1"/>
</dbReference>
<feature type="domain" description="GFO/IDH/MocA-like oxidoreductase" evidence="2">
    <location>
        <begin position="149"/>
        <end position="251"/>
    </location>
</feature>
<dbReference type="SUPFAM" id="SSF55347">
    <property type="entry name" value="Glyceraldehyde-3-phosphate dehydrogenase-like, C-terminal domain"/>
    <property type="match status" value="1"/>
</dbReference>
<evidence type="ECO:0000313" key="6">
    <source>
        <dbReference type="Proteomes" id="UP000186313"/>
    </source>
</evidence>
<dbReference type="EMBL" id="MJMH01000007">
    <property type="protein sequence ID" value="OLQ96571.1"/>
    <property type="molecule type" value="Genomic_DNA"/>
</dbReference>
<dbReference type="STRING" id="1381081.BIY22_19435"/>
<dbReference type="InterPro" id="IPR000683">
    <property type="entry name" value="Gfo/Idh/MocA-like_OxRdtase_N"/>
</dbReference>
<dbReference type="InterPro" id="IPR055170">
    <property type="entry name" value="GFO_IDH_MocA-like_dom"/>
</dbReference>
<keyword evidence="5" id="KW-1185">Reference proteome</keyword>
<dbReference type="InterPro" id="IPR036291">
    <property type="entry name" value="NAD(P)-bd_dom_sf"/>
</dbReference>
<dbReference type="Pfam" id="PF01408">
    <property type="entry name" value="GFO_IDH_MocA"/>
    <property type="match status" value="1"/>
</dbReference>
<gene>
    <name evidence="4" type="ORF">BIY20_18685</name>
    <name evidence="3" type="ORF">BIY22_19435</name>
</gene>
<dbReference type="SUPFAM" id="SSF51735">
    <property type="entry name" value="NAD(P)-binding Rossmann-fold domains"/>
    <property type="match status" value="1"/>
</dbReference>
<evidence type="ECO:0000259" key="2">
    <source>
        <dbReference type="Pfam" id="PF22725"/>
    </source>
</evidence>
<protein>
    <submittedName>
        <fullName evidence="3">Oxidoreductase</fullName>
    </submittedName>
</protein>
<dbReference type="OrthoDB" id="9774191at2"/>
<organism evidence="3 6">
    <name type="scientific">Vibrio panuliri</name>
    <dbReference type="NCBI Taxonomy" id="1381081"/>
    <lineage>
        <taxon>Bacteria</taxon>
        <taxon>Pseudomonadati</taxon>
        <taxon>Pseudomonadota</taxon>
        <taxon>Gammaproteobacteria</taxon>
        <taxon>Vibrionales</taxon>
        <taxon>Vibrionaceae</taxon>
        <taxon>Vibrio</taxon>
    </lineage>
</organism>
<feature type="domain" description="Gfo/Idh/MocA-like oxidoreductase N-terminal" evidence="1">
    <location>
        <begin position="2"/>
        <end position="123"/>
    </location>
</feature>
<dbReference type="Gene3D" id="3.40.50.720">
    <property type="entry name" value="NAD(P)-binding Rossmann-like Domain"/>
    <property type="match status" value="1"/>
</dbReference>
<dbReference type="AlphaFoldDB" id="A0A1Q9HHU1"/>
<evidence type="ECO:0000313" key="5">
    <source>
        <dbReference type="Proteomes" id="UP000186039"/>
    </source>
</evidence>
<evidence type="ECO:0000259" key="1">
    <source>
        <dbReference type="Pfam" id="PF01408"/>
    </source>
</evidence>
<dbReference type="PANTHER" id="PTHR43054:SF1">
    <property type="entry name" value="SCYLLO-INOSITOL 2-DEHYDROGENASE (NADP(+)) IOLU"/>
    <property type="match status" value="1"/>
</dbReference>
<comment type="caution">
    <text evidence="3">The sequence shown here is derived from an EMBL/GenBank/DDBJ whole genome shotgun (WGS) entry which is preliminary data.</text>
</comment>
<dbReference type="PANTHER" id="PTHR43054">
    <property type="match status" value="1"/>
</dbReference>
<proteinExistence type="predicted"/>